<feature type="region of interest" description="Disordered" evidence="4">
    <location>
        <begin position="363"/>
        <end position="395"/>
    </location>
</feature>
<evidence type="ECO:0000256" key="4">
    <source>
        <dbReference type="SAM" id="MobiDB-lite"/>
    </source>
</evidence>
<dbReference type="Proteomes" id="UP000006906">
    <property type="component" value="Chromosome 10"/>
</dbReference>
<dbReference type="PANTHER" id="PTHR24123">
    <property type="entry name" value="ANKYRIN REPEAT-CONTAINING"/>
    <property type="match status" value="1"/>
</dbReference>
<dbReference type="ExpressionAtlas" id="A0A2K3DBR4">
    <property type="expression patterns" value="differential"/>
</dbReference>
<keyword evidence="2 3" id="KW-0040">ANK repeat</keyword>
<dbReference type="Gramene" id="PNW77977">
    <property type="protein sequence ID" value="PNW77977"/>
    <property type="gene ID" value="CHLRE_10g459300v5"/>
</dbReference>
<accession>A0A2K3DBR4</accession>
<reference evidence="5 6" key="1">
    <citation type="journal article" date="2007" name="Science">
        <title>The Chlamydomonas genome reveals the evolution of key animal and plant functions.</title>
        <authorList>
            <person name="Merchant S.S."/>
            <person name="Prochnik S.E."/>
            <person name="Vallon O."/>
            <person name="Harris E.H."/>
            <person name="Karpowicz S.J."/>
            <person name="Witman G.B."/>
            <person name="Terry A."/>
            <person name="Salamov A."/>
            <person name="Fritz-Laylin L.K."/>
            <person name="Marechal-Drouard L."/>
            <person name="Marshall W.F."/>
            <person name="Qu L.H."/>
            <person name="Nelson D.R."/>
            <person name="Sanderfoot A.A."/>
            <person name="Spalding M.H."/>
            <person name="Kapitonov V.V."/>
            <person name="Ren Q."/>
            <person name="Ferris P."/>
            <person name="Lindquist E."/>
            <person name="Shapiro H."/>
            <person name="Lucas S.M."/>
            <person name="Grimwood J."/>
            <person name="Schmutz J."/>
            <person name="Cardol P."/>
            <person name="Cerutti H."/>
            <person name="Chanfreau G."/>
            <person name="Chen C.L."/>
            <person name="Cognat V."/>
            <person name="Croft M.T."/>
            <person name="Dent R."/>
            <person name="Dutcher S."/>
            <person name="Fernandez E."/>
            <person name="Fukuzawa H."/>
            <person name="Gonzalez-Ballester D."/>
            <person name="Gonzalez-Halphen D."/>
            <person name="Hallmann A."/>
            <person name="Hanikenne M."/>
            <person name="Hippler M."/>
            <person name="Inwood W."/>
            <person name="Jabbari K."/>
            <person name="Kalanon M."/>
            <person name="Kuras R."/>
            <person name="Lefebvre P.A."/>
            <person name="Lemaire S.D."/>
            <person name="Lobanov A.V."/>
            <person name="Lohr M."/>
            <person name="Manuell A."/>
            <person name="Meier I."/>
            <person name="Mets L."/>
            <person name="Mittag M."/>
            <person name="Mittelmeier T."/>
            <person name="Moroney J.V."/>
            <person name="Moseley J."/>
            <person name="Napoli C."/>
            <person name="Nedelcu A.M."/>
            <person name="Niyogi K."/>
            <person name="Novoselov S.V."/>
            <person name="Paulsen I.T."/>
            <person name="Pazour G."/>
            <person name="Purton S."/>
            <person name="Ral J.P."/>
            <person name="Riano-Pachon D.M."/>
            <person name="Riekhof W."/>
            <person name="Rymarquis L."/>
            <person name="Schroda M."/>
            <person name="Stern D."/>
            <person name="Umen J."/>
            <person name="Willows R."/>
            <person name="Wilson N."/>
            <person name="Zimmer S.L."/>
            <person name="Allmer J."/>
            <person name="Balk J."/>
            <person name="Bisova K."/>
            <person name="Chen C.J."/>
            <person name="Elias M."/>
            <person name="Gendler K."/>
            <person name="Hauser C."/>
            <person name="Lamb M.R."/>
            <person name="Ledford H."/>
            <person name="Long J.C."/>
            <person name="Minagawa J."/>
            <person name="Page M.D."/>
            <person name="Pan J."/>
            <person name="Pootakham W."/>
            <person name="Roje S."/>
            <person name="Rose A."/>
            <person name="Stahlberg E."/>
            <person name="Terauchi A.M."/>
            <person name="Yang P."/>
            <person name="Ball S."/>
            <person name="Bowler C."/>
            <person name="Dieckmann C.L."/>
            <person name="Gladyshev V.N."/>
            <person name="Green P."/>
            <person name="Jorgensen R."/>
            <person name="Mayfield S."/>
            <person name="Mueller-Roeber B."/>
            <person name="Rajamani S."/>
            <person name="Sayre R.T."/>
            <person name="Brokstein P."/>
            <person name="Dubchak I."/>
            <person name="Goodstein D."/>
            <person name="Hornick L."/>
            <person name="Huang Y.W."/>
            <person name="Jhaveri J."/>
            <person name="Luo Y."/>
            <person name="Martinez D."/>
            <person name="Ngau W.C."/>
            <person name="Otillar B."/>
            <person name="Poliakov A."/>
            <person name="Porter A."/>
            <person name="Szajkowski L."/>
            <person name="Werner G."/>
            <person name="Zhou K."/>
            <person name="Grigoriev I.V."/>
            <person name="Rokhsar D.S."/>
            <person name="Grossman A.R."/>
        </authorList>
    </citation>
    <scope>NUCLEOTIDE SEQUENCE [LARGE SCALE GENOMIC DNA]</scope>
    <source>
        <strain evidence="6">CC-503</strain>
    </source>
</reference>
<dbReference type="KEGG" id="cre:CHLRE_10g459300v5"/>
<feature type="compositionally biased region" description="Low complexity" evidence="4">
    <location>
        <begin position="384"/>
        <end position="395"/>
    </location>
</feature>
<dbReference type="PROSITE" id="PS50088">
    <property type="entry name" value="ANK_REPEAT"/>
    <property type="match status" value="2"/>
</dbReference>
<dbReference type="GeneID" id="5724137"/>
<dbReference type="Pfam" id="PF12796">
    <property type="entry name" value="Ank_2"/>
    <property type="match status" value="2"/>
</dbReference>
<dbReference type="EMBL" id="CM008971">
    <property type="protein sequence ID" value="PNW77977.1"/>
    <property type="molecule type" value="Genomic_DNA"/>
</dbReference>
<dbReference type="InterPro" id="IPR036770">
    <property type="entry name" value="Ankyrin_rpt-contain_sf"/>
</dbReference>
<name>A0A2K3DBR4_CHLRE</name>
<evidence type="ECO:0000256" key="2">
    <source>
        <dbReference type="ARBA" id="ARBA00023043"/>
    </source>
</evidence>
<keyword evidence="1" id="KW-0677">Repeat</keyword>
<dbReference type="SUPFAM" id="SSF48403">
    <property type="entry name" value="Ankyrin repeat"/>
    <property type="match status" value="2"/>
</dbReference>
<dbReference type="PANTHER" id="PTHR24123:SF33">
    <property type="entry name" value="PROTEIN HOS4"/>
    <property type="match status" value="1"/>
</dbReference>
<dbReference type="Gene3D" id="1.25.40.20">
    <property type="entry name" value="Ankyrin repeat-containing domain"/>
    <property type="match status" value="2"/>
</dbReference>
<dbReference type="InterPro" id="IPR002110">
    <property type="entry name" value="Ankyrin_rpt"/>
</dbReference>
<feature type="repeat" description="ANK" evidence="3">
    <location>
        <begin position="230"/>
        <end position="262"/>
    </location>
</feature>
<sequence>MDEAGRPQGGPSPSTGLLGLPNELLQSILATAGMGGVSAAVCCSALAAAFSQALGNVQLAATFLVERFGTASAARHLFAPGIQQALLGARSPATYDATLCSLLKELAARGAEVELHEALLLSQAAKADHVHLLELLVGLNPSSALEQQLLLQRPHARIWGASRHRPSTFALSRALTAAAQNGRARAVASLLRAGAPAAAYNHAALEAAAQGGNPEVVYRLCAAGADPTADGGAALRAAVCGGHTAAARVLLQYGADARARCSAALLHACELPAAAVAAVVTAVAGPAIAAGAAAATPLAVATSATRSSAYTAAPTSPTRPSAAEQCPPSRSWAHGSCDSPVPRFLSGNTSDCVSPFAESLNQAPAAAPQVPSSSYWPDHFNPSQAQQQQQQQQQQGKVYTEADIVEMVALLLATGADARAHGRASLEAAAARGYERVVRLLLRAGADPAACNSSALVAASVQGHEGVVGLLLESGADPWDMSSLALRTASDRGFGALVDRLRAAACLRASGGSNGGVTGGLSASGNVPPGHTDIGSSGGVVTGHAAMGSNGGTPTPKSPLAFMYGRGNSGRGSTAGPGSNRTGPALPGDGSCGSSSWVSSSNASSTNATAMALAAAMCSVDRHGASAGAAGPKAEAVGAWDPAALFDLRMGSSSTNRKIVPGHFGEALLWSTTFQEAFLSQS</sequence>
<proteinExistence type="predicted"/>
<dbReference type="PROSITE" id="PS50297">
    <property type="entry name" value="ANK_REP_REGION"/>
    <property type="match status" value="2"/>
</dbReference>
<evidence type="ECO:0000256" key="3">
    <source>
        <dbReference type="PROSITE-ProRule" id="PRU00023"/>
    </source>
</evidence>
<gene>
    <name evidence="5" type="ORF">CHLRE_10g459300v5</name>
</gene>
<feature type="compositionally biased region" description="Low complexity" evidence="4">
    <location>
        <begin position="310"/>
        <end position="323"/>
    </location>
</feature>
<evidence type="ECO:0000256" key="1">
    <source>
        <dbReference type="ARBA" id="ARBA00022737"/>
    </source>
</evidence>
<organism evidence="5 6">
    <name type="scientific">Chlamydomonas reinhardtii</name>
    <name type="common">Chlamydomonas smithii</name>
    <dbReference type="NCBI Taxonomy" id="3055"/>
    <lineage>
        <taxon>Eukaryota</taxon>
        <taxon>Viridiplantae</taxon>
        <taxon>Chlorophyta</taxon>
        <taxon>core chlorophytes</taxon>
        <taxon>Chlorophyceae</taxon>
        <taxon>CS clade</taxon>
        <taxon>Chlamydomonadales</taxon>
        <taxon>Chlamydomonadaceae</taxon>
        <taxon>Chlamydomonas</taxon>
    </lineage>
</organism>
<protein>
    <submittedName>
        <fullName evidence="5">Uncharacterized protein</fullName>
    </submittedName>
</protein>
<feature type="compositionally biased region" description="Low complexity" evidence="4">
    <location>
        <begin position="363"/>
        <end position="374"/>
    </location>
</feature>
<feature type="repeat" description="ANK" evidence="3">
    <location>
        <begin position="421"/>
        <end position="453"/>
    </location>
</feature>
<keyword evidence="6" id="KW-1185">Reference proteome</keyword>
<dbReference type="InParanoid" id="A0A2K3DBR4"/>
<dbReference type="InterPro" id="IPR051165">
    <property type="entry name" value="Multifunctional_ANK_Repeat"/>
</dbReference>
<dbReference type="RefSeq" id="XP_042920519.1">
    <property type="nucleotide sequence ID" value="XM_043067122.1"/>
</dbReference>
<feature type="region of interest" description="Disordered" evidence="4">
    <location>
        <begin position="517"/>
        <end position="599"/>
    </location>
</feature>
<dbReference type="SMART" id="SM00248">
    <property type="entry name" value="ANK"/>
    <property type="match status" value="6"/>
</dbReference>
<dbReference type="AlphaFoldDB" id="A0A2K3DBR4"/>
<evidence type="ECO:0000313" key="5">
    <source>
        <dbReference type="EMBL" id="PNW77977.1"/>
    </source>
</evidence>
<feature type="region of interest" description="Disordered" evidence="4">
    <location>
        <begin position="310"/>
        <end position="332"/>
    </location>
</feature>
<dbReference type="OrthoDB" id="546835at2759"/>
<evidence type="ECO:0000313" key="6">
    <source>
        <dbReference type="Proteomes" id="UP000006906"/>
    </source>
</evidence>